<dbReference type="RefSeq" id="WP_006300630.1">
    <property type="nucleotide sequence ID" value="NZ_CM001022.1"/>
</dbReference>
<reference evidence="5 6" key="1">
    <citation type="journal article" date="2010" name="Stand. Genomic Sci.">
        <title>Non-contiguous finished genome sequence of Aminomonas paucivorans type strain (GLU-3).</title>
        <authorList>
            <person name="Pitluck S."/>
            <person name="Yasawong M."/>
            <person name="Held B."/>
            <person name="Lapidus A."/>
            <person name="Nolan M."/>
            <person name="Copeland A."/>
            <person name="Lucas S."/>
            <person name="Del Rio T.G."/>
            <person name="Tice H."/>
            <person name="Cheng J.F."/>
            <person name="Chertkov O."/>
            <person name="Goodwin L."/>
            <person name="Tapia R."/>
            <person name="Han C."/>
            <person name="Liolios K."/>
            <person name="Ivanova N."/>
            <person name="Mavromatis K."/>
            <person name="Ovchinnikova G."/>
            <person name="Pati A."/>
            <person name="Chen A."/>
            <person name="Palaniappan K."/>
            <person name="Land M."/>
            <person name="Hauser L."/>
            <person name="Chang Y.J."/>
            <person name="Jeffries C.D."/>
            <person name="Pukall R."/>
            <person name="Spring S."/>
            <person name="Rohde M."/>
            <person name="Sikorski J."/>
            <person name="Goker M."/>
            <person name="Woyke T."/>
            <person name="Bristow J."/>
            <person name="Eisen J.A."/>
            <person name="Markowitz V."/>
            <person name="Hugenholtz P."/>
            <person name="Kyrpides N.C."/>
            <person name="Klenk H.P."/>
        </authorList>
    </citation>
    <scope>NUCLEOTIDE SEQUENCE [LARGE SCALE GENOMIC DNA]</scope>
    <source>
        <strain evidence="5 6">DSM 12260</strain>
    </source>
</reference>
<proteinExistence type="predicted"/>
<dbReference type="HOGENOM" id="CLU_056776_8_1_0"/>
<dbReference type="STRING" id="584708.Apau_1020"/>
<sequence length="113" mass="12161">MSGTCLFCRILAGELPAERVYEDDDVLAFHDLRPQAPVHVLVIPKQHVSGAAEAPSPELWGGLMAGAVRVAARLGLDQDGYRLVINSGEGAGQTIPHLHVHVLAGRRFHWPPG</sequence>
<dbReference type="PROSITE" id="PS00892">
    <property type="entry name" value="HIT_1"/>
    <property type="match status" value="1"/>
</dbReference>
<keyword evidence="6" id="KW-1185">Reference proteome</keyword>
<dbReference type="InterPro" id="IPR001310">
    <property type="entry name" value="Histidine_triad_HIT"/>
</dbReference>
<organism evidence="5 6">
    <name type="scientific">Aminomonas paucivorans DSM 12260</name>
    <dbReference type="NCBI Taxonomy" id="584708"/>
    <lineage>
        <taxon>Bacteria</taxon>
        <taxon>Thermotogati</taxon>
        <taxon>Synergistota</taxon>
        <taxon>Synergistia</taxon>
        <taxon>Synergistales</taxon>
        <taxon>Synergistaceae</taxon>
        <taxon>Aminomonas</taxon>
    </lineage>
</organism>
<feature type="domain" description="HIT" evidence="4">
    <location>
        <begin position="6"/>
        <end position="113"/>
    </location>
</feature>
<evidence type="ECO:0000313" key="5">
    <source>
        <dbReference type="EMBL" id="EFQ23447.1"/>
    </source>
</evidence>
<protein>
    <submittedName>
        <fullName evidence="5">Histidine triad (HIT) protein</fullName>
    </submittedName>
</protein>
<evidence type="ECO:0000256" key="3">
    <source>
        <dbReference type="PROSITE-ProRule" id="PRU00464"/>
    </source>
</evidence>
<evidence type="ECO:0000256" key="2">
    <source>
        <dbReference type="PIRSR" id="PIRSR601310-3"/>
    </source>
</evidence>
<dbReference type="SUPFAM" id="SSF54197">
    <property type="entry name" value="HIT-like"/>
    <property type="match status" value="1"/>
</dbReference>
<dbReference type="AlphaFoldDB" id="E3CWZ7"/>
<dbReference type="PANTHER" id="PTHR23089">
    <property type="entry name" value="HISTIDINE TRIAD HIT PROTEIN"/>
    <property type="match status" value="1"/>
</dbReference>
<gene>
    <name evidence="5" type="ORF">Apau_1020</name>
</gene>
<dbReference type="PROSITE" id="PS51084">
    <property type="entry name" value="HIT_2"/>
    <property type="match status" value="1"/>
</dbReference>
<evidence type="ECO:0000313" key="6">
    <source>
        <dbReference type="Proteomes" id="UP000005096"/>
    </source>
</evidence>
<dbReference type="GO" id="GO:0003824">
    <property type="term" value="F:catalytic activity"/>
    <property type="evidence" value="ECO:0007669"/>
    <property type="project" value="InterPro"/>
</dbReference>
<dbReference type="Pfam" id="PF01230">
    <property type="entry name" value="HIT"/>
    <property type="match status" value="1"/>
</dbReference>
<feature type="short sequence motif" description="Histidine triad motif" evidence="2 3">
    <location>
        <begin position="97"/>
        <end position="101"/>
    </location>
</feature>
<dbReference type="Gene3D" id="3.30.428.10">
    <property type="entry name" value="HIT-like"/>
    <property type="match status" value="1"/>
</dbReference>
<dbReference type="InterPro" id="IPR036265">
    <property type="entry name" value="HIT-like_sf"/>
</dbReference>
<dbReference type="PRINTS" id="PR00332">
    <property type="entry name" value="HISTRIAD"/>
</dbReference>
<dbReference type="Proteomes" id="UP000005096">
    <property type="component" value="Chromosome"/>
</dbReference>
<name>E3CWZ7_9BACT</name>
<dbReference type="InterPro" id="IPR011146">
    <property type="entry name" value="HIT-like"/>
</dbReference>
<dbReference type="eggNOG" id="COG0537">
    <property type="taxonomic scope" value="Bacteria"/>
</dbReference>
<evidence type="ECO:0000259" key="4">
    <source>
        <dbReference type="PROSITE" id="PS51084"/>
    </source>
</evidence>
<dbReference type="EMBL" id="CM001022">
    <property type="protein sequence ID" value="EFQ23447.1"/>
    <property type="molecule type" value="Genomic_DNA"/>
</dbReference>
<accession>E3CWZ7</accession>
<feature type="active site" description="Tele-AMP-histidine intermediate" evidence="1">
    <location>
        <position position="99"/>
    </location>
</feature>
<dbReference type="PaxDb" id="584708-Apau_1020"/>
<dbReference type="CDD" id="cd01276">
    <property type="entry name" value="PKCI_related"/>
    <property type="match status" value="1"/>
</dbReference>
<evidence type="ECO:0000256" key="1">
    <source>
        <dbReference type="PIRSR" id="PIRSR601310-1"/>
    </source>
</evidence>
<dbReference type="InterPro" id="IPR019808">
    <property type="entry name" value="Histidine_triad_CS"/>
</dbReference>
<dbReference type="OrthoDB" id="9784774at2"/>